<dbReference type="PROSITE" id="PS51257">
    <property type="entry name" value="PROKAR_LIPOPROTEIN"/>
    <property type="match status" value="1"/>
</dbReference>
<organism evidence="2 3">
    <name type="scientific">Hydrogenophaga bisanensis</name>
    <dbReference type="NCBI Taxonomy" id="439611"/>
    <lineage>
        <taxon>Bacteria</taxon>
        <taxon>Pseudomonadati</taxon>
        <taxon>Pseudomonadota</taxon>
        <taxon>Betaproteobacteria</taxon>
        <taxon>Burkholderiales</taxon>
        <taxon>Comamonadaceae</taxon>
        <taxon>Hydrogenophaga</taxon>
    </lineage>
</organism>
<evidence type="ECO:0008006" key="4">
    <source>
        <dbReference type="Google" id="ProtNLM"/>
    </source>
</evidence>
<keyword evidence="1" id="KW-0732">Signal</keyword>
<evidence type="ECO:0000313" key="3">
    <source>
        <dbReference type="Proteomes" id="UP001596495"/>
    </source>
</evidence>
<evidence type="ECO:0000256" key="1">
    <source>
        <dbReference type="SAM" id="SignalP"/>
    </source>
</evidence>
<protein>
    <recommendedName>
        <fullName evidence="4">Apolipoprotein D and lipocalin family protein</fullName>
    </recommendedName>
</protein>
<proteinExistence type="predicted"/>
<feature type="signal peptide" evidence="1">
    <location>
        <begin position="1"/>
        <end position="24"/>
    </location>
</feature>
<feature type="chain" id="PRO_5045221457" description="Apolipoprotein D and lipocalin family protein" evidence="1">
    <location>
        <begin position="25"/>
        <end position="167"/>
    </location>
</feature>
<comment type="caution">
    <text evidence="2">The sequence shown here is derived from an EMBL/GenBank/DDBJ whole genome shotgun (WGS) entry which is preliminary data.</text>
</comment>
<keyword evidence="3" id="KW-1185">Reference proteome</keyword>
<reference evidence="3" key="1">
    <citation type="journal article" date="2019" name="Int. J. Syst. Evol. Microbiol.">
        <title>The Global Catalogue of Microorganisms (GCM) 10K type strain sequencing project: providing services to taxonomists for standard genome sequencing and annotation.</title>
        <authorList>
            <consortium name="The Broad Institute Genomics Platform"/>
            <consortium name="The Broad Institute Genome Sequencing Center for Infectious Disease"/>
            <person name="Wu L."/>
            <person name="Ma J."/>
        </authorList>
    </citation>
    <scope>NUCLEOTIDE SEQUENCE [LARGE SCALE GENOMIC DNA]</scope>
    <source>
        <strain evidence="3">CCUG 54518</strain>
    </source>
</reference>
<sequence>MTLKQSLTRWLAMLGLLLALTACASTPRLVPHAFNFEGWNDGWAKQVDLLEFSYGDQYRETQAKSPDGRSVGSSDGVNGPMPVGEFLYVKWRLKASGEVLEDRVDLRHRLPRDMTDHALTFVIDGRQLYVYVVTPQLVTSKDKAPLLRTWLSRYKRAYEIYPTLSPR</sequence>
<gene>
    <name evidence="2" type="ORF">ACFQNJ_12555</name>
</gene>
<dbReference type="EMBL" id="JBHTBX010000007">
    <property type="protein sequence ID" value="MFC7435338.1"/>
    <property type="molecule type" value="Genomic_DNA"/>
</dbReference>
<accession>A0ABW2RB72</accession>
<name>A0ABW2RB72_9BURK</name>
<evidence type="ECO:0000313" key="2">
    <source>
        <dbReference type="EMBL" id="MFC7435338.1"/>
    </source>
</evidence>
<dbReference type="Proteomes" id="UP001596495">
    <property type="component" value="Unassembled WGS sequence"/>
</dbReference>
<dbReference type="RefSeq" id="WP_382257858.1">
    <property type="nucleotide sequence ID" value="NZ_JBHTBX010000007.1"/>
</dbReference>